<gene>
    <name evidence="1" type="ORF">D7193_11245</name>
</gene>
<dbReference type="AlphaFoldDB" id="A0A3B0A795"/>
<name>A0A3B0A795_9ACTN</name>
<reference evidence="1 2" key="1">
    <citation type="journal article" date="2015" name="Int. J. Syst. Evol. Microbiol.">
        <title>Micromonospora costi sp. nov., isolated from a leaf of Costus speciosus.</title>
        <authorList>
            <person name="Thawai C."/>
        </authorList>
    </citation>
    <scope>NUCLEOTIDE SEQUENCE [LARGE SCALE GENOMIC DNA]</scope>
    <source>
        <strain evidence="1 2">CS1-12</strain>
    </source>
</reference>
<accession>A0A3B0A795</accession>
<proteinExistence type="predicted"/>
<keyword evidence="2" id="KW-1185">Reference proteome</keyword>
<protein>
    <submittedName>
        <fullName evidence="1">Uncharacterized protein</fullName>
    </submittedName>
</protein>
<dbReference type="OrthoDB" id="3352716at2"/>
<evidence type="ECO:0000313" key="2">
    <source>
        <dbReference type="Proteomes" id="UP000279968"/>
    </source>
</evidence>
<dbReference type="EMBL" id="RBAN01000002">
    <property type="protein sequence ID" value="RKN56151.1"/>
    <property type="molecule type" value="Genomic_DNA"/>
</dbReference>
<comment type="caution">
    <text evidence="1">The sequence shown here is derived from an EMBL/GenBank/DDBJ whole genome shotgun (WGS) entry which is preliminary data.</text>
</comment>
<evidence type="ECO:0000313" key="1">
    <source>
        <dbReference type="EMBL" id="RKN56151.1"/>
    </source>
</evidence>
<organism evidence="1 2">
    <name type="scientific">Micromonospora costi</name>
    <dbReference type="NCBI Taxonomy" id="1530042"/>
    <lineage>
        <taxon>Bacteria</taxon>
        <taxon>Bacillati</taxon>
        <taxon>Actinomycetota</taxon>
        <taxon>Actinomycetes</taxon>
        <taxon>Micromonosporales</taxon>
        <taxon>Micromonosporaceae</taxon>
        <taxon>Micromonospora</taxon>
    </lineage>
</organism>
<dbReference type="Proteomes" id="UP000279968">
    <property type="component" value="Unassembled WGS sequence"/>
</dbReference>
<sequence length="218" mass="24361">MRTMIVCLPDGLSAQALVTAQLDRRLAGSGMSPRFWATPDLRWWQRGQLLGLQTGRPAYCAGGPVRLLDLAGMRHAAGVGAGIRYEVWRRVVHGTRPAIPWPTYLARHLVSPFRYPRERAEEDFHQQPRVNAMRMHNAVSYGAHRLPLEDLEVFQAGSVAYQHYCAANAVCGDALLTPDGRKLAPTSDALCHRVTYLEQATRYLDTVQPHQRLLAVAL</sequence>